<dbReference type="Pfam" id="PF13953">
    <property type="entry name" value="PapC_C"/>
    <property type="match status" value="1"/>
</dbReference>
<comment type="similarity">
    <text evidence="2 9">Belongs to the fimbrial export usher family.</text>
</comment>
<dbReference type="InterPro" id="IPR018030">
    <property type="entry name" value="Fimbrial_membr_usher_CS"/>
</dbReference>
<organism evidence="14 15">
    <name type="scientific">Burkholderia cepacia</name>
    <name type="common">Pseudomonas cepacia</name>
    <dbReference type="NCBI Taxonomy" id="292"/>
    <lineage>
        <taxon>Bacteria</taxon>
        <taxon>Pseudomonadati</taxon>
        <taxon>Pseudomonadota</taxon>
        <taxon>Betaproteobacteria</taxon>
        <taxon>Burkholderiales</taxon>
        <taxon>Burkholderiaceae</taxon>
        <taxon>Burkholderia</taxon>
        <taxon>Burkholderia cepacia complex</taxon>
    </lineage>
</organism>
<feature type="domain" description="PapC-like C-terminal" evidence="12">
    <location>
        <begin position="792"/>
        <end position="853"/>
    </location>
</feature>
<feature type="domain" description="PapC N-terminal" evidence="13">
    <location>
        <begin position="67"/>
        <end position="213"/>
    </location>
</feature>
<evidence type="ECO:0000313" key="15">
    <source>
        <dbReference type="Proteomes" id="UP000029575"/>
    </source>
</evidence>
<dbReference type="Gene3D" id="2.60.40.2610">
    <property type="entry name" value="Outer membrane usher protein FimD, plug domain"/>
    <property type="match status" value="1"/>
</dbReference>
<dbReference type="Gene3D" id="3.10.20.410">
    <property type="match status" value="1"/>
</dbReference>
<dbReference type="InterPro" id="IPR043142">
    <property type="entry name" value="PapC-like_C_sf"/>
</dbReference>
<dbReference type="FunFam" id="2.60.40.3110:FF:000001">
    <property type="entry name" value="Putative fimbrial outer membrane usher"/>
    <property type="match status" value="1"/>
</dbReference>
<dbReference type="SUPFAM" id="SSF141729">
    <property type="entry name" value="FimD N-terminal domain-like"/>
    <property type="match status" value="1"/>
</dbReference>
<evidence type="ECO:0000259" key="13">
    <source>
        <dbReference type="Pfam" id="PF13954"/>
    </source>
</evidence>
<dbReference type="Proteomes" id="UP000029575">
    <property type="component" value="Unassembled WGS sequence"/>
</dbReference>
<gene>
    <name evidence="14" type="ORF">DM43_6047</name>
</gene>
<evidence type="ECO:0000256" key="7">
    <source>
        <dbReference type="ARBA" id="ARBA00023136"/>
    </source>
</evidence>
<name>A0AA88Z7I9_BURCE</name>
<sequence length="893" mass="95015">MERADCATTRRVRSLMPALRRSYAMVLLACSSLPLTAAASEPAPAAGRMPGVGDAEAARKPGGKPVQFNPDLVASPAGDDIDLSRYEKGMPVWPGRYRSDVYLNGAMLGRDDVTLREASRGAVQICISRALLDKFNANLAQIPPERLALLDAPGACIALEQLLPGTSASFDAAEARLDVQIPQALLRRAARGYVDPALWDNGVTAGFVGYNANIYRNVARGMSANSAYVGVNAGINVGGWYLRHDGALNWQQRGTKRYGSVNTYVQHDLTALKARVRIGDANTSGELFDTFAFRGAQLASDDSMWPDSQRGYAPVVRGIANTNARVTIRQNGSVIYETAVPPGPFVIDDLFPTGYGGDLDVTVTEADGSARAFKVPYASVAQSLRPGQSRFSVVAGTVRNLDLSYTPHFMQATYSRGITNLLTLYGGVLANENYQNVLAGGALNTPFGAMALDVSGAMTSQDGQRLRGTSVRVTYSKTIEATDSTLSVAAYRFSSAGYLDFANALTFVDNVKRNLTGADALPAWRARNRISITAAQPLGDRWGQLYISGYTQNYWARGGSDTQFQIGYNNRYRQLDYSLSANRSRTYTGDLDTQYMLTVSMPLGSKPMAPRLTVNLARDSVSGFTSMASATGFLGTRNEGSYSVSAARETGATYSGNVSGQYRTPYTTVQGAFAKGDGYTSGSFGLSGGVVVHPGGVTATPYTADTMAVVAAPAAGGAAVAGYGGIRLDSRGYAVVPYLNPYRLNRIELDPRGLPADVELETTSQQVAPRNGAVVMLRYPTVQGRALLIGSKVSDGTELPFGAPVFDGAGNQIGIVSQGGRIYARLRKPDDVLTVKWGHADAWQCSIKVALPPPDRHAARVGIERIDAPCQLQAKPAAASGESAARRGLAGES</sequence>
<feature type="signal peptide" evidence="11">
    <location>
        <begin position="1"/>
        <end position="37"/>
    </location>
</feature>
<dbReference type="Pfam" id="PF13954">
    <property type="entry name" value="PapC_N"/>
    <property type="match status" value="1"/>
</dbReference>
<reference evidence="14 15" key="1">
    <citation type="submission" date="2014-06" db="EMBL/GenBank/DDBJ databases">
        <authorList>
            <person name="Bishop-Lilly K.A."/>
            <person name="Broomall S.M."/>
            <person name="Chain P.S."/>
            <person name="Chertkov O."/>
            <person name="Coyne S.R."/>
            <person name="Daligault H.E."/>
            <person name="Davenport K.W."/>
            <person name="Erkkila T."/>
            <person name="Frey K.G."/>
            <person name="Gibbons H.S."/>
            <person name="Gu W."/>
            <person name="Jaissle J."/>
            <person name="Johnson S.L."/>
            <person name="Koroleva G.I."/>
            <person name="Ladner J.T."/>
            <person name="Lo C.-C."/>
            <person name="Minogue T.D."/>
            <person name="Munk C."/>
            <person name="Palacios G.F."/>
            <person name="Redden C.L."/>
            <person name="Rosenzweig C.N."/>
            <person name="Scholz M.B."/>
            <person name="Teshima H."/>
            <person name="Xu Y."/>
        </authorList>
    </citation>
    <scope>NUCLEOTIDE SEQUENCE [LARGE SCALE GENOMIC DNA]</scope>
    <source>
        <strain evidence="14 15">DWS 37UF10B-2</strain>
    </source>
</reference>
<keyword evidence="8 9" id="KW-0998">Cell outer membrane</keyword>
<comment type="subcellular location">
    <subcellularLocation>
        <location evidence="1 9">Cell outer membrane</location>
        <topology evidence="1 9">Multi-pass membrane protein</topology>
    </subcellularLocation>
</comment>
<evidence type="ECO:0000256" key="9">
    <source>
        <dbReference type="RuleBase" id="RU003884"/>
    </source>
</evidence>
<dbReference type="PANTHER" id="PTHR30451:SF20">
    <property type="entry name" value="FIMBRIAE USHER"/>
    <property type="match status" value="1"/>
</dbReference>
<protein>
    <recommendedName>
        <fullName evidence="16">Fimbrial biogenesis outer membrane usher protein</fullName>
    </recommendedName>
</protein>
<dbReference type="InterPro" id="IPR025885">
    <property type="entry name" value="PapC_N"/>
</dbReference>
<keyword evidence="3 9" id="KW-0813">Transport</keyword>
<dbReference type="PROSITE" id="PS01151">
    <property type="entry name" value="FIMBRIAL_USHER"/>
    <property type="match status" value="1"/>
</dbReference>
<dbReference type="InterPro" id="IPR037224">
    <property type="entry name" value="PapC_N_sf"/>
</dbReference>
<evidence type="ECO:0000313" key="14">
    <source>
        <dbReference type="EMBL" id="KGC07848.1"/>
    </source>
</evidence>
<dbReference type="Gene3D" id="2.60.40.2070">
    <property type="match status" value="1"/>
</dbReference>
<evidence type="ECO:0000256" key="8">
    <source>
        <dbReference type="ARBA" id="ARBA00023237"/>
    </source>
</evidence>
<dbReference type="GO" id="GO:0009279">
    <property type="term" value="C:cell outer membrane"/>
    <property type="evidence" value="ECO:0007669"/>
    <property type="project" value="UniProtKB-SubCell"/>
</dbReference>
<evidence type="ECO:0000256" key="10">
    <source>
        <dbReference type="SAM" id="MobiDB-lite"/>
    </source>
</evidence>
<dbReference type="Gene3D" id="2.60.40.3110">
    <property type="match status" value="1"/>
</dbReference>
<keyword evidence="6 11" id="KW-0732">Signal</keyword>
<dbReference type="Pfam" id="PF00577">
    <property type="entry name" value="Usher"/>
    <property type="match status" value="1"/>
</dbReference>
<evidence type="ECO:0000256" key="4">
    <source>
        <dbReference type="ARBA" id="ARBA00022452"/>
    </source>
</evidence>
<dbReference type="AlphaFoldDB" id="A0AA88Z7I9"/>
<feature type="region of interest" description="Disordered" evidence="10">
    <location>
        <begin position="874"/>
        <end position="893"/>
    </location>
</feature>
<feature type="compositionally biased region" description="Low complexity" evidence="10">
    <location>
        <begin position="877"/>
        <end position="893"/>
    </location>
</feature>
<proteinExistence type="inferred from homology"/>
<accession>A0AA88Z7I9</accession>
<evidence type="ECO:0000256" key="2">
    <source>
        <dbReference type="ARBA" id="ARBA00008064"/>
    </source>
</evidence>
<dbReference type="PANTHER" id="PTHR30451">
    <property type="entry name" value="OUTER MEMBRANE USHER PROTEIN"/>
    <property type="match status" value="1"/>
</dbReference>
<evidence type="ECO:0000256" key="3">
    <source>
        <dbReference type="ARBA" id="ARBA00022448"/>
    </source>
</evidence>
<keyword evidence="9" id="KW-1029">Fimbrium biogenesis</keyword>
<dbReference type="EMBL" id="JPGD01000002">
    <property type="protein sequence ID" value="KGC07848.1"/>
    <property type="molecule type" value="Genomic_DNA"/>
</dbReference>
<dbReference type="GO" id="GO:0009297">
    <property type="term" value="P:pilus assembly"/>
    <property type="evidence" value="ECO:0007669"/>
    <property type="project" value="InterPro"/>
</dbReference>
<evidence type="ECO:0000256" key="1">
    <source>
        <dbReference type="ARBA" id="ARBA00004571"/>
    </source>
</evidence>
<dbReference type="InterPro" id="IPR042186">
    <property type="entry name" value="FimD_plug_dom"/>
</dbReference>
<keyword evidence="5 9" id="KW-0812">Transmembrane</keyword>
<evidence type="ECO:0008006" key="16">
    <source>
        <dbReference type="Google" id="ProtNLM"/>
    </source>
</evidence>
<comment type="caution">
    <text evidence="14">The sequence shown here is derived from an EMBL/GenBank/DDBJ whole genome shotgun (WGS) entry which is preliminary data.</text>
</comment>
<evidence type="ECO:0000259" key="12">
    <source>
        <dbReference type="Pfam" id="PF13953"/>
    </source>
</evidence>
<dbReference type="InterPro" id="IPR000015">
    <property type="entry name" value="Fimb_usher"/>
</dbReference>
<feature type="region of interest" description="Disordered" evidence="10">
    <location>
        <begin position="41"/>
        <end position="71"/>
    </location>
</feature>
<feature type="chain" id="PRO_5041684498" description="Fimbrial biogenesis outer membrane usher protein" evidence="11">
    <location>
        <begin position="38"/>
        <end position="893"/>
    </location>
</feature>
<evidence type="ECO:0000256" key="5">
    <source>
        <dbReference type="ARBA" id="ARBA00022692"/>
    </source>
</evidence>
<keyword evidence="7 9" id="KW-0472">Membrane</keyword>
<keyword evidence="4" id="KW-1134">Transmembrane beta strand</keyword>
<evidence type="ECO:0000256" key="11">
    <source>
        <dbReference type="SAM" id="SignalP"/>
    </source>
</evidence>
<dbReference type="GO" id="GO:0015473">
    <property type="term" value="F:fimbrial usher porin activity"/>
    <property type="evidence" value="ECO:0007669"/>
    <property type="project" value="InterPro"/>
</dbReference>
<evidence type="ECO:0000256" key="6">
    <source>
        <dbReference type="ARBA" id="ARBA00022729"/>
    </source>
</evidence>
<dbReference type="InterPro" id="IPR025949">
    <property type="entry name" value="PapC-like_C"/>
</dbReference>